<keyword evidence="4 7" id="KW-1133">Transmembrane helix</keyword>
<protein>
    <submittedName>
        <fullName evidence="8">AI-2E family transporter</fullName>
    </submittedName>
</protein>
<evidence type="ECO:0000256" key="6">
    <source>
        <dbReference type="SAM" id="MobiDB-lite"/>
    </source>
</evidence>
<keyword evidence="9" id="KW-1185">Reference proteome</keyword>
<sequence>MQQNNYTKGVFYLLLFICIIASGVILKLAAAIVVPVVFSILLSLVMLPLLRKLQSKFHIPWIFSAVLILLISMVFIAATGNLLISSLRRILSLYPRYEIRLKTIYEVFAKTFRLPFNETYSLMENLWDQLGIRNAIQSAVLTLSGDLISFSKTFMMIMLLILFLVSELHYMREKINVAFPTPKLKGRVKHVFNNIIREITNFISIKFIISFATGALVGTGTYFVGLEFPVVWGFIAFILNFIPNFGSIFSSVLTIFFALIQFYPAVMPTVIVACIMIVVNVSLGTILEPRITGSNLGLSPFIILVSLSIWGEMWGFAGFLLAVPVTVILKIICENISFLHPIAIFLGNHPEETKKQLSAVDESEQTSPETESENKL</sequence>
<dbReference type="Proteomes" id="UP000671908">
    <property type="component" value="Chromosome"/>
</dbReference>
<feature type="transmembrane region" description="Helical" evidence="7">
    <location>
        <begin position="62"/>
        <end position="84"/>
    </location>
</feature>
<accession>A0A975IEU6</accession>
<evidence type="ECO:0000256" key="7">
    <source>
        <dbReference type="SAM" id="Phobius"/>
    </source>
</evidence>
<proteinExistence type="inferred from homology"/>
<evidence type="ECO:0000256" key="2">
    <source>
        <dbReference type="ARBA" id="ARBA00009773"/>
    </source>
</evidence>
<feature type="transmembrane region" description="Helical" evidence="7">
    <location>
        <begin position="147"/>
        <end position="165"/>
    </location>
</feature>
<dbReference type="EMBL" id="CP054142">
    <property type="protein sequence ID" value="QTQ14430.1"/>
    <property type="molecule type" value="Genomic_DNA"/>
</dbReference>
<evidence type="ECO:0000256" key="1">
    <source>
        <dbReference type="ARBA" id="ARBA00004141"/>
    </source>
</evidence>
<evidence type="ECO:0000256" key="3">
    <source>
        <dbReference type="ARBA" id="ARBA00022692"/>
    </source>
</evidence>
<evidence type="ECO:0000256" key="4">
    <source>
        <dbReference type="ARBA" id="ARBA00022989"/>
    </source>
</evidence>
<keyword evidence="3 7" id="KW-0812">Transmembrane</keyword>
<keyword evidence="5 7" id="KW-0472">Membrane</keyword>
<organism evidence="8 9">
    <name type="scientific">Treponema parvum</name>
    <dbReference type="NCBI Taxonomy" id="138851"/>
    <lineage>
        <taxon>Bacteria</taxon>
        <taxon>Pseudomonadati</taxon>
        <taxon>Spirochaetota</taxon>
        <taxon>Spirochaetia</taxon>
        <taxon>Spirochaetales</taxon>
        <taxon>Treponemataceae</taxon>
        <taxon>Treponema</taxon>
    </lineage>
</organism>
<dbReference type="InterPro" id="IPR002549">
    <property type="entry name" value="AI-2E-like"/>
</dbReference>
<feature type="region of interest" description="Disordered" evidence="6">
    <location>
        <begin position="355"/>
        <end position="376"/>
    </location>
</feature>
<name>A0A975IEU6_9SPIR</name>
<feature type="transmembrane region" description="Helical" evidence="7">
    <location>
        <begin position="266"/>
        <end position="287"/>
    </location>
</feature>
<feature type="transmembrane region" description="Helical" evidence="7">
    <location>
        <begin position="231"/>
        <end position="259"/>
    </location>
</feature>
<comment type="subcellular location">
    <subcellularLocation>
        <location evidence="1">Membrane</location>
        <topology evidence="1">Multi-pass membrane protein</topology>
    </subcellularLocation>
</comment>
<dbReference type="PANTHER" id="PTHR21716:SF64">
    <property type="entry name" value="AI-2 TRANSPORT PROTEIN TQSA"/>
    <property type="match status" value="1"/>
</dbReference>
<feature type="transmembrane region" description="Helical" evidence="7">
    <location>
        <begin position="207"/>
        <end position="225"/>
    </location>
</feature>
<dbReference type="PANTHER" id="PTHR21716">
    <property type="entry name" value="TRANSMEMBRANE PROTEIN"/>
    <property type="match status" value="1"/>
</dbReference>
<dbReference type="AlphaFoldDB" id="A0A975IEU6"/>
<evidence type="ECO:0000313" key="9">
    <source>
        <dbReference type="Proteomes" id="UP000671908"/>
    </source>
</evidence>
<feature type="transmembrane region" description="Helical" evidence="7">
    <location>
        <begin position="32"/>
        <end position="50"/>
    </location>
</feature>
<dbReference type="GO" id="GO:0016020">
    <property type="term" value="C:membrane"/>
    <property type="evidence" value="ECO:0007669"/>
    <property type="project" value="UniProtKB-SubCell"/>
</dbReference>
<dbReference type="GO" id="GO:0055085">
    <property type="term" value="P:transmembrane transport"/>
    <property type="evidence" value="ECO:0007669"/>
    <property type="project" value="TreeGrafter"/>
</dbReference>
<comment type="similarity">
    <text evidence="2">Belongs to the autoinducer-2 exporter (AI-2E) (TC 2.A.86) family.</text>
</comment>
<gene>
    <name evidence="8" type="ORF">HRQ91_08165</name>
</gene>
<feature type="transmembrane region" description="Helical" evidence="7">
    <location>
        <begin position="9"/>
        <end position="26"/>
    </location>
</feature>
<dbReference type="RefSeq" id="WP_210119086.1">
    <property type="nucleotide sequence ID" value="NZ_CP054142.1"/>
</dbReference>
<dbReference type="KEGG" id="tpav:HRQ91_08165"/>
<feature type="transmembrane region" description="Helical" evidence="7">
    <location>
        <begin position="307"/>
        <end position="329"/>
    </location>
</feature>
<evidence type="ECO:0000256" key="5">
    <source>
        <dbReference type="ARBA" id="ARBA00023136"/>
    </source>
</evidence>
<reference evidence="8 9" key="1">
    <citation type="journal article" date="2021" name="Microbiol. Resour. Announc.">
        <title>Complete Genome Sequences of Three Human Oral Treponema parvum Isolates.</title>
        <authorList>
            <person name="Zeng H."/>
            <person name="Watt R.M."/>
        </authorList>
    </citation>
    <scope>NUCLEOTIDE SEQUENCE [LARGE SCALE GENOMIC DNA]</scope>
    <source>
        <strain evidence="8 9">ATCC 700770</strain>
    </source>
</reference>
<evidence type="ECO:0000313" key="8">
    <source>
        <dbReference type="EMBL" id="QTQ14430.1"/>
    </source>
</evidence>
<dbReference type="Pfam" id="PF01594">
    <property type="entry name" value="AI-2E_transport"/>
    <property type="match status" value="1"/>
</dbReference>